<feature type="region of interest" description="Disordered" evidence="2">
    <location>
        <begin position="673"/>
        <end position="848"/>
    </location>
</feature>
<dbReference type="GO" id="GO:0000281">
    <property type="term" value="P:mitotic cytokinesis"/>
    <property type="evidence" value="ECO:0007669"/>
    <property type="project" value="TreeGrafter"/>
</dbReference>
<feature type="compositionally biased region" description="Low complexity" evidence="2">
    <location>
        <begin position="280"/>
        <end position="296"/>
    </location>
</feature>
<evidence type="ECO:0000313" key="4">
    <source>
        <dbReference type="Proteomes" id="UP000085678"/>
    </source>
</evidence>
<evidence type="ECO:0000256" key="1">
    <source>
        <dbReference type="ARBA" id="ARBA00023054"/>
    </source>
</evidence>
<feature type="region of interest" description="Disordered" evidence="2">
    <location>
        <begin position="864"/>
        <end position="896"/>
    </location>
</feature>
<dbReference type="InterPro" id="IPR012966">
    <property type="entry name" value="AHD"/>
</dbReference>
<dbReference type="SUPFAM" id="SSF50729">
    <property type="entry name" value="PH domain-like"/>
    <property type="match status" value="1"/>
</dbReference>
<evidence type="ECO:0000256" key="2">
    <source>
        <dbReference type="SAM" id="MobiDB-lite"/>
    </source>
</evidence>
<dbReference type="GO" id="GO:0005826">
    <property type="term" value="C:actomyosin contractile ring"/>
    <property type="evidence" value="ECO:0007669"/>
    <property type="project" value="TreeGrafter"/>
</dbReference>
<dbReference type="Pfam" id="PF16018">
    <property type="entry name" value="Anillin_N"/>
    <property type="match status" value="1"/>
</dbReference>
<dbReference type="InterPro" id="IPR051364">
    <property type="entry name" value="Cytokinesis/Rho-signaling"/>
</dbReference>
<dbReference type="GO" id="GO:0031106">
    <property type="term" value="P:septin ring organization"/>
    <property type="evidence" value="ECO:0007669"/>
    <property type="project" value="TreeGrafter"/>
</dbReference>
<name>A0A1S3JFR6_LINAN</name>
<feature type="compositionally biased region" description="Polar residues" evidence="2">
    <location>
        <begin position="687"/>
        <end position="699"/>
    </location>
</feature>
<dbReference type="Pfam" id="PF08174">
    <property type="entry name" value="Anillin"/>
    <property type="match status" value="1"/>
</dbReference>
<feature type="compositionally biased region" description="Low complexity" evidence="2">
    <location>
        <begin position="673"/>
        <end position="683"/>
    </location>
</feature>
<dbReference type="InterPro" id="IPR011993">
    <property type="entry name" value="PH-like_dom_sf"/>
</dbReference>
<feature type="compositionally biased region" description="Low complexity" evidence="2">
    <location>
        <begin position="236"/>
        <end position="247"/>
    </location>
</feature>
<dbReference type="InterPro" id="IPR037840">
    <property type="entry name" value="PH_Anillin"/>
</dbReference>
<dbReference type="GO" id="GO:0000915">
    <property type="term" value="P:actomyosin contractile ring assembly"/>
    <property type="evidence" value="ECO:0007669"/>
    <property type="project" value="TreeGrafter"/>
</dbReference>
<feature type="domain" description="PH" evidence="3">
    <location>
        <begin position="1156"/>
        <end position="1279"/>
    </location>
</feature>
<feature type="compositionally biased region" description="Basic and acidic residues" evidence="2">
    <location>
        <begin position="767"/>
        <end position="778"/>
    </location>
</feature>
<dbReference type="RefSeq" id="XP_013408739.1">
    <property type="nucleotide sequence ID" value="XM_013553285.1"/>
</dbReference>
<feature type="compositionally biased region" description="Low complexity" evidence="2">
    <location>
        <begin position="736"/>
        <end position="766"/>
    </location>
</feature>
<keyword evidence="1" id="KW-0175">Coiled coil</keyword>
<dbReference type="PANTHER" id="PTHR21538">
    <property type="entry name" value="ANILLIN/RHOTEKIN RTKN"/>
    <property type="match status" value="1"/>
</dbReference>
<protein>
    <submittedName>
        <fullName evidence="5">Anillin isoform X1</fullName>
    </submittedName>
</protein>
<dbReference type="GeneID" id="106172529"/>
<feature type="compositionally biased region" description="Polar residues" evidence="2">
    <location>
        <begin position="297"/>
        <end position="306"/>
    </location>
</feature>
<feature type="compositionally biased region" description="Basic and acidic residues" evidence="2">
    <location>
        <begin position="154"/>
        <end position="168"/>
    </location>
</feature>
<feature type="region of interest" description="Disordered" evidence="2">
    <location>
        <begin position="332"/>
        <end position="537"/>
    </location>
</feature>
<feature type="compositionally biased region" description="Polar residues" evidence="2">
    <location>
        <begin position="214"/>
        <end position="224"/>
    </location>
</feature>
<feature type="compositionally biased region" description="Low complexity" evidence="2">
    <location>
        <begin position="490"/>
        <end position="509"/>
    </location>
</feature>
<feature type="region of interest" description="Disordered" evidence="2">
    <location>
        <begin position="20"/>
        <end position="306"/>
    </location>
</feature>
<accession>A0A1S3JFR6</accession>
<keyword evidence="4" id="KW-1185">Reference proteome</keyword>
<reference evidence="5" key="1">
    <citation type="submission" date="2025-08" db="UniProtKB">
        <authorList>
            <consortium name="RefSeq"/>
        </authorList>
    </citation>
    <scope>IDENTIFICATION</scope>
    <source>
        <tissue evidence="5">Gonads</tissue>
    </source>
</reference>
<sequence length="1299" mass="144304">MDPFTQSSDLDTSVAKLLERTRQRREQLTQKMAESPRAAPRKRRTPLAEDLTDNIVQEENIDDDSPNKRQCVREAEREMKADTPAVQGVKSRMQKLVQEQNKWKDENGGENMEVEQPVAKPRDPDPASPPQPTPTARKNRLAALAQSINNWEDDLTHHEFRPKEEKPKRVWQPPPKPVETKPASPKKYPAPQKPIETKTASPKKYPAPKAPSPQESTTTITTKSKPVETTERTETIETTTTKITVTRNGGSMNIKVSGENGDFEVAPSKPPRTYEAEIPVVVSRQSQSTTSVQKSTEPTSSQSSYVSKLTLNVGKKEACNKPVEVQIGIDGKKRIAPALRKGGIREDEPTAKPVNQRMANWEKITSQEDGKRPSAQSAPYKAPEPKKAPFSRPPVPKSTTNASTKTAPANSNPGRPPLPRGVAPGGAPVNARPRAPESNEPDPTDRSVMSRMGMWEDRVRSTAQNAPPRPNQPSTAPMTRPALKLPPGSVPKVPAAPVTPAAAVGSSPAKSKDSPVKSKVPGVKSPALSPTKASAHMRAMQEKLIQNMNKGWKDNEITAKVLAEREAEMKQLENRWKDGIPLENENETKKAEPVVVPLKQEVKPVPTPQPRVQVPSAPARAIPGKREDARAKLRSDFEGKLNAMGFEVQSTADLQGNKSKVATLTLAQQQQQAKMAEAKPQPKITVTEESYQRTTVKNQKTAHDSFDDSEDGSDESFEATMSKYSAVADPNYNRGQAQTSRQATRQASTASMASSQSATSETSSQYSERRDRGERSSADDEYDSQSDYDDEDEEGEEGIDDLLDEAMDESEDSMQDEKGAPQRRPPNGKTERLMSPKVASCESLVSSDGEKPLVHTVSFYRSTRYSKNGPAPKMTIVRHTSHSRSTEEEEEEEDLPYMPERSIKQKIQELQDLVSQEQNVIMQTSNALNQCCGGGSSFAGSTEAVECNRLLLMACKRREAYLEEIHRLKNRHAKPDQNKGKGSLTISDIRLPLKKDFVSKIGSKDDTAVHYFLIVLRNGPHVIVTQMVSTHDPMVRGSLDFPNLIKLNDVKSGFRYNLEVYGMTVRRDVHIPAKDTPKKKGFTPKKLLGFKGKGHSSLHSPGGPTAVRSTAFQQIALLPITMDSLHQSSFGLEKVPFLCPLQGTIHLKLRCIMESRIEEHGFLTMFEDVSGFGAWHRRWCVLKDNKLKYWKYPDDEKIKEPIGSIDLKRVITDVVGLVTRDVCARPNTFQLLMVKDPRENTQTLTTKYYNTIATDSHLLSADTKEDRLVWCNKLNEALTNLRTWHADALKPIKKKTSNI</sequence>
<dbReference type="InParanoid" id="A0A1S3JFR6"/>
<dbReference type="OrthoDB" id="5915976at2759"/>
<dbReference type="PANTHER" id="PTHR21538:SF23">
    <property type="entry name" value="ANILLIN"/>
    <property type="match status" value="1"/>
</dbReference>
<feature type="compositionally biased region" description="Acidic residues" evidence="2">
    <location>
        <begin position="779"/>
        <end position="814"/>
    </location>
</feature>
<dbReference type="FunFam" id="2.30.29.30:FF:000111">
    <property type="entry name" value="anillin isoform X1"/>
    <property type="match status" value="1"/>
</dbReference>
<dbReference type="InterPro" id="IPR031970">
    <property type="entry name" value="Anillin_N"/>
</dbReference>
<dbReference type="CDD" id="cd01263">
    <property type="entry name" value="PH_anillin"/>
    <property type="match status" value="1"/>
</dbReference>
<feature type="compositionally biased region" description="Polar residues" evidence="2">
    <location>
        <begin position="397"/>
        <end position="413"/>
    </location>
</feature>
<dbReference type="KEGG" id="lak:106172529"/>
<feature type="compositionally biased region" description="Basic and acidic residues" evidence="2">
    <location>
        <begin position="65"/>
        <end position="81"/>
    </location>
</feature>
<dbReference type="PROSITE" id="PS50003">
    <property type="entry name" value="PH_DOMAIN"/>
    <property type="match status" value="1"/>
</dbReference>
<gene>
    <name evidence="5" type="primary">LOC106172529</name>
</gene>
<dbReference type="Proteomes" id="UP000085678">
    <property type="component" value="Unplaced"/>
</dbReference>
<dbReference type="Gene3D" id="2.30.29.30">
    <property type="entry name" value="Pleckstrin-homology domain (PH domain)/Phosphotyrosine-binding domain (PTB)"/>
    <property type="match status" value="1"/>
</dbReference>
<organism evidence="4 5">
    <name type="scientific">Lingula anatina</name>
    <name type="common">Brachiopod</name>
    <name type="synonym">Lingula unguis</name>
    <dbReference type="NCBI Taxonomy" id="7574"/>
    <lineage>
        <taxon>Eukaryota</taxon>
        <taxon>Metazoa</taxon>
        <taxon>Spiralia</taxon>
        <taxon>Lophotrochozoa</taxon>
        <taxon>Brachiopoda</taxon>
        <taxon>Linguliformea</taxon>
        <taxon>Lingulata</taxon>
        <taxon>Lingulida</taxon>
        <taxon>Linguloidea</taxon>
        <taxon>Lingulidae</taxon>
        <taxon>Lingula</taxon>
    </lineage>
</organism>
<dbReference type="STRING" id="7574.A0A1S3JFR6"/>
<dbReference type="Pfam" id="PF00169">
    <property type="entry name" value="PH"/>
    <property type="match status" value="1"/>
</dbReference>
<feature type="compositionally biased region" description="Low complexity" evidence="2">
    <location>
        <begin position="517"/>
        <end position="526"/>
    </location>
</feature>
<evidence type="ECO:0000313" key="5">
    <source>
        <dbReference type="RefSeq" id="XP_013408739.1"/>
    </source>
</evidence>
<feature type="compositionally biased region" description="Acidic residues" evidence="2">
    <location>
        <begin position="707"/>
        <end position="717"/>
    </location>
</feature>
<dbReference type="FunCoup" id="A0A1S3JFR6">
    <property type="interactions" value="50"/>
</dbReference>
<proteinExistence type="predicted"/>
<dbReference type="SMART" id="SM00233">
    <property type="entry name" value="PH"/>
    <property type="match status" value="1"/>
</dbReference>
<feature type="compositionally biased region" description="Basic and acidic residues" evidence="2">
    <location>
        <begin position="225"/>
        <end position="235"/>
    </location>
</feature>
<evidence type="ECO:0000259" key="3">
    <source>
        <dbReference type="PROSITE" id="PS50003"/>
    </source>
</evidence>
<dbReference type="InterPro" id="IPR001849">
    <property type="entry name" value="PH_domain"/>
</dbReference>
<feature type="region of interest" description="Disordered" evidence="2">
    <location>
        <begin position="600"/>
        <end position="629"/>
    </location>
</feature>